<feature type="region of interest" description="Disordered" evidence="5">
    <location>
        <begin position="179"/>
        <end position="240"/>
    </location>
</feature>
<accession>A0A6A5SWR9</accession>
<dbReference type="PANTHER" id="PTHR12911:SF8">
    <property type="entry name" value="KLAROID PROTEIN-RELATED"/>
    <property type="match status" value="1"/>
</dbReference>
<dbReference type="PANTHER" id="PTHR12911">
    <property type="entry name" value="SAD1/UNC-84-LIKE PROTEIN-RELATED"/>
    <property type="match status" value="1"/>
</dbReference>
<organism evidence="7 8">
    <name type="scientific">Clathrospora elynae</name>
    <dbReference type="NCBI Taxonomy" id="706981"/>
    <lineage>
        <taxon>Eukaryota</taxon>
        <taxon>Fungi</taxon>
        <taxon>Dikarya</taxon>
        <taxon>Ascomycota</taxon>
        <taxon>Pezizomycotina</taxon>
        <taxon>Dothideomycetes</taxon>
        <taxon>Pleosporomycetidae</taxon>
        <taxon>Pleosporales</taxon>
        <taxon>Diademaceae</taxon>
        <taxon>Clathrospora</taxon>
    </lineage>
</organism>
<feature type="compositionally biased region" description="Low complexity" evidence="5">
    <location>
        <begin position="227"/>
        <end position="240"/>
    </location>
</feature>
<evidence type="ECO:0000256" key="2">
    <source>
        <dbReference type="ARBA" id="ARBA00022692"/>
    </source>
</evidence>
<feature type="compositionally biased region" description="Pro residues" evidence="5">
    <location>
        <begin position="283"/>
        <end position="292"/>
    </location>
</feature>
<evidence type="ECO:0000256" key="4">
    <source>
        <dbReference type="ARBA" id="ARBA00023136"/>
    </source>
</evidence>
<comment type="subcellular location">
    <subcellularLocation>
        <location evidence="1">Membrane</location>
    </subcellularLocation>
</comment>
<keyword evidence="3" id="KW-1133">Transmembrane helix</keyword>
<dbReference type="PROSITE" id="PS51469">
    <property type="entry name" value="SUN"/>
    <property type="match status" value="1"/>
</dbReference>
<proteinExistence type="predicted"/>
<evidence type="ECO:0000256" key="1">
    <source>
        <dbReference type="ARBA" id="ARBA00004370"/>
    </source>
</evidence>
<evidence type="ECO:0000313" key="8">
    <source>
        <dbReference type="Proteomes" id="UP000800038"/>
    </source>
</evidence>
<dbReference type="GO" id="GO:0034993">
    <property type="term" value="C:meiotic nuclear membrane microtubule tethering complex"/>
    <property type="evidence" value="ECO:0007669"/>
    <property type="project" value="TreeGrafter"/>
</dbReference>
<reference evidence="7" key="1">
    <citation type="journal article" date="2020" name="Stud. Mycol.">
        <title>101 Dothideomycetes genomes: a test case for predicting lifestyles and emergence of pathogens.</title>
        <authorList>
            <person name="Haridas S."/>
            <person name="Albert R."/>
            <person name="Binder M."/>
            <person name="Bloem J."/>
            <person name="Labutti K."/>
            <person name="Salamov A."/>
            <person name="Andreopoulos B."/>
            <person name="Baker S."/>
            <person name="Barry K."/>
            <person name="Bills G."/>
            <person name="Bluhm B."/>
            <person name="Cannon C."/>
            <person name="Castanera R."/>
            <person name="Culley D."/>
            <person name="Daum C."/>
            <person name="Ezra D."/>
            <person name="Gonzalez J."/>
            <person name="Henrissat B."/>
            <person name="Kuo A."/>
            <person name="Liang C."/>
            <person name="Lipzen A."/>
            <person name="Lutzoni F."/>
            <person name="Magnuson J."/>
            <person name="Mondo S."/>
            <person name="Nolan M."/>
            <person name="Ohm R."/>
            <person name="Pangilinan J."/>
            <person name="Park H.-J."/>
            <person name="Ramirez L."/>
            <person name="Alfaro M."/>
            <person name="Sun H."/>
            <person name="Tritt A."/>
            <person name="Yoshinaga Y."/>
            <person name="Zwiers L.-H."/>
            <person name="Turgeon B."/>
            <person name="Goodwin S."/>
            <person name="Spatafora J."/>
            <person name="Crous P."/>
            <person name="Grigoriev I."/>
        </authorList>
    </citation>
    <scope>NUCLEOTIDE SEQUENCE</scope>
    <source>
        <strain evidence="7">CBS 161.51</strain>
    </source>
</reference>
<name>A0A6A5SWR9_9PLEO</name>
<evidence type="ECO:0000256" key="3">
    <source>
        <dbReference type="ARBA" id="ARBA00022989"/>
    </source>
</evidence>
<feature type="compositionally biased region" description="Basic and acidic residues" evidence="5">
    <location>
        <begin position="293"/>
        <end position="305"/>
    </location>
</feature>
<dbReference type="OrthoDB" id="342281at2759"/>
<protein>
    <recommendedName>
        <fullName evidence="6">SUN domain-containing protein</fullName>
    </recommendedName>
</protein>
<feature type="domain" description="SUN" evidence="6">
    <location>
        <begin position="587"/>
        <end position="772"/>
    </location>
</feature>
<sequence length="778" mass="86107">MSQLGNMGAPTPRRSGRLSTKASSVAGESVVTTVTVGGTRQRHAGALTKVQPRKSNAYGASGRFGNPETISYTATGFAQAFQHQRGDASNRDNDEEEVEVEAKGGEQEQEEESKSGDDIDELGAQPESFFMKQARHSGQLSPGTARKNVPRPRVTPSLSLDLNDEFTASEDDLATSIASKSFGPSHEAGMLSGPPFAVQGQANGTPSQRPAARRSVPTRAMNGARIPSQAPPQAQNAAQAPIRVEVKPAQPARRTIPANKSAIEQSVDDLIAEEAARLQREGPPQPQAQPRPQPERRRPHPRDPQEVDNWLGDVEEPEQDEAEWHLKEIATRAFWALAGLMLLGWFLSSMLSSQLPGSAVRVPGIATAIGSRVVYTYERVTEFIRPPGGPTEADRIAAYKGNGEDDLMWGRMSNIEDKYNKRLEDMRKTIQELTQQLPNNMIVRRHEDGSTEITDDFWRALTSKARSNIDDPEWFRYLEDNKAKLRDLFDTSTAQERTHTETWAQVVTREEFVSHIERQYQNITTRVDEKIRASILAQETQLRTMVREEARKAMLDNIRLSALAQANLVANYELHLTRPNYFSHGLGAMVDADYSSATLNEHDSAFRWVAQRLALVARRNPPKAALSKWEEAGDCWCSAPSPQSTKGQAQLAVTLGRPMTPKQVTIEHIPMAMAPSRNIANAPRDMELWVLTDAHINPYYSHRQVACQPNGPPGWKCLGTFKYNIHASNHLQTFDLAGEPAAPVTKAMLRVTSNWGADYTCLYQTRTSTTQAPLVAAS</sequence>
<dbReference type="InterPro" id="IPR012919">
    <property type="entry name" value="SUN_dom"/>
</dbReference>
<dbReference type="GO" id="GO:0043495">
    <property type="term" value="F:protein-membrane adaptor activity"/>
    <property type="evidence" value="ECO:0007669"/>
    <property type="project" value="TreeGrafter"/>
</dbReference>
<dbReference type="Gene3D" id="2.60.120.260">
    <property type="entry name" value="Galactose-binding domain-like"/>
    <property type="match status" value="1"/>
</dbReference>
<evidence type="ECO:0000259" key="6">
    <source>
        <dbReference type="PROSITE" id="PS51469"/>
    </source>
</evidence>
<keyword evidence="8" id="KW-1185">Reference proteome</keyword>
<feature type="compositionally biased region" description="Low complexity" evidence="5">
    <location>
        <begin position="30"/>
        <end position="39"/>
    </location>
</feature>
<evidence type="ECO:0000256" key="5">
    <source>
        <dbReference type="SAM" id="MobiDB-lite"/>
    </source>
</evidence>
<feature type="region of interest" description="Disordered" evidence="5">
    <location>
        <begin position="277"/>
        <end position="312"/>
    </location>
</feature>
<dbReference type="AlphaFoldDB" id="A0A6A5SWR9"/>
<keyword evidence="2" id="KW-0812">Transmembrane</keyword>
<feature type="compositionally biased region" description="Basic and acidic residues" evidence="5">
    <location>
        <begin position="100"/>
        <end position="117"/>
    </location>
</feature>
<dbReference type="EMBL" id="ML976029">
    <property type="protein sequence ID" value="KAF1942996.1"/>
    <property type="molecule type" value="Genomic_DNA"/>
</dbReference>
<evidence type="ECO:0000313" key="7">
    <source>
        <dbReference type="EMBL" id="KAF1942996.1"/>
    </source>
</evidence>
<dbReference type="Pfam" id="PF07738">
    <property type="entry name" value="Sad1_UNC"/>
    <property type="match status" value="1"/>
</dbReference>
<dbReference type="InterPro" id="IPR045119">
    <property type="entry name" value="SUN1-5"/>
</dbReference>
<feature type="region of interest" description="Disordered" evidence="5">
    <location>
        <begin position="1"/>
        <end position="163"/>
    </location>
</feature>
<keyword evidence="4" id="KW-0472">Membrane</keyword>
<dbReference type="Proteomes" id="UP000800038">
    <property type="component" value="Unassembled WGS sequence"/>
</dbReference>
<gene>
    <name evidence="7" type="ORF">EJ02DRAFT_421618</name>
</gene>